<accession>A0A928VU43</accession>
<evidence type="ECO:0000313" key="1">
    <source>
        <dbReference type="EMBL" id="MBE9032264.1"/>
    </source>
</evidence>
<name>A0A928VU43_9CYAN</name>
<organism evidence="1 2">
    <name type="scientific">Romeriopsis navalis LEGE 11480</name>
    <dbReference type="NCBI Taxonomy" id="2777977"/>
    <lineage>
        <taxon>Bacteria</taxon>
        <taxon>Bacillati</taxon>
        <taxon>Cyanobacteriota</taxon>
        <taxon>Cyanophyceae</taxon>
        <taxon>Leptolyngbyales</taxon>
        <taxon>Leptolyngbyaceae</taxon>
        <taxon>Romeriopsis</taxon>
        <taxon>Romeriopsis navalis</taxon>
    </lineage>
</organism>
<comment type="caution">
    <text evidence="1">The sequence shown here is derived from an EMBL/GenBank/DDBJ whole genome shotgun (WGS) entry which is preliminary data.</text>
</comment>
<evidence type="ECO:0000313" key="2">
    <source>
        <dbReference type="Proteomes" id="UP000625316"/>
    </source>
</evidence>
<proteinExistence type="predicted"/>
<dbReference type="AlphaFoldDB" id="A0A928VU43"/>
<dbReference type="EMBL" id="JADEXQ010000096">
    <property type="protein sequence ID" value="MBE9032264.1"/>
    <property type="molecule type" value="Genomic_DNA"/>
</dbReference>
<dbReference type="Proteomes" id="UP000625316">
    <property type="component" value="Unassembled WGS sequence"/>
</dbReference>
<dbReference type="RefSeq" id="WP_264327085.1">
    <property type="nucleotide sequence ID" value="NZ_JADEXQ010000096.1"/>
</dbReference>
<keyword evidence="2" id="KW-1185">Reference proteome</keyword>
<protein>
    <submittedName>
        <fullName evidence="1">Uncharacterized protein</fullName>
    </submittedName>
</protein>
<gene>
    <name evidence="1" type="ORF">IQ266_21220</name>
</gene>
<sequence>MLSLDRAVFTAEKFDGCFNLADLNALVEESCRTAIQHPKAFYLFMQRYVHFNGHAGSLVARLASSIGLSRELFLDPNSDVFDQSDRGMEIAARVLAATIDEHSDQHGKGFSHRTLAQATLKSTGDYANLTSAERNELGQIPAWFADLMQEFAQGYQGQPGSLEALVKGMGFHAASEVLADREYVAIDRIVRHENKNSGYDAYLRDGNGRSEIDGRQIGAWYWVAVHGSHTQAGVELEHFDEALSAINLAVRYLPANNEISQWVFEGFSQFATIQQNFFREVNRECLELIKRELNESMA</sequence>
<reference evidence="1" key="1">
    <citation type="submission" date="2020-10" db="EMBL/GenBank/DDBJ databases">
        <authorList>
            <person name="Castelo-Branco R."/>
            <person name="Eusebio N."/>
            <person name="Adriana R."/>
            <person name="Vieira A."/>
            <person name="Brugerolle De Fraissinette N."/>
            <person name="Rezende De Castro R."/>
            <person name="Schneider M.P."/>
            <person name="Vasconcelos V."/>
            <person name="Leao P.N."/>
        </authorList>
    </citation>
    <scope>NUCLEOTIDE SEQUENCE</scope>
    <source>
        <strain evidence="1">LEGE 11480</strain>
    </source>
</reference>